<dbReference type="GO" id="GO:0004497">
    <property type="term" value="F:monooxygenase activity"/>
    <property type="evidence" value="ECO:0007669"/>
    <property type="project" value="UniProtKB-KW"/>
</dbReference>
<evidence type="ECO:0000256" key="10">
    <source>
        <dbReference type="RuleBase" id="RU000461"/>
    </source>
</evidence>
<gene>
    <name evidence="11" type="ORF">FIBSPDRAFT_745259</name>
</gene>
<dbReference type="InterPro" id="IPR002401">
    <property type="entry name" value="Cyt_P450_E_grp-I"/>
</dbReference>
<dbReference type="SUPFAM" id="SSF48264">
    <property type="entry name" value="Cytochrome P450"/>
    <property type="match status" value="1"/>
</dbReference>
<dbReference type="PRINTS" id="PR00463">
    <property type="entry name" value="EP450I"/>
</dbReference>
<dbReference type="Gene3D" id="1.10.630.10">
    <property type="entry name" value="Cytochrome P450"/>
    <property type="match status" value="1"/>
</dbReference>
<dbReference type="GO" id="GO:0005506">
    <property type="term" value="F:iron ion binding"/>
    <property type="evidence" value="ECO:0007669"/>
    <property type="project" value="InterPro"/>
</dbReference>
<dbReference type="Pfam" id="PF00067">
    <property type="entry name" value="p450"/>
    <property type="match status" value="1"/>
</dbReference>
<dbReference type="GO" id="GO:0020037">
    <property type="term" value="F:heme binding"/>
    <property type="evidence" value="ECO:0007669"/>
    <property type="project" value="InterPro"/>
</dbReference>
<evidence type="ECO:0000256" key="4">
    <source>
        <dbReference type="ARBA" id="ARBA00022617"/>
    </source>
</evidence>
<comment type="pathway">
    <text evidence="2">Secondary metabolite biosynthesis.</text>
</comment>
<dbReference type="PROSITE" id="PS00086">
    <property type="entry name" value="CYTOCHROME_P450"/>
    <property type="match status" value="1"/>
</dbReference>
<dbReference type="AlphaFoldDB" id="A0A166H9X7"/>
<dbReference type="STRING" id="436010.A0A166H9X7"/>
<evidence type="ECO:0000256" key="3">
    <source>
        <dbReference type="ARBA" id="ARBA00010617"/>
    </source>
</evidence>
<evidence type="ECO:0000256" key="1">
    <source>
        <dbReference type="ARBA" id="ARBA00001971"/>
    </source>
</evidence>
<feature type="binding site" description="axial binding residue" evidence="9">
    <location>
        <position position="439"/>
    </location>
    <ligand>
        <name>heme</name>
        <dbReference type="ChEBI" id="CHEBI:30413"/>
    </ligand>
    <ligandPart>
        <name>Fe</name>
        <dbReference type="ChEBI" id="CHEBI:18248"/>
    </ligandPart>
</feature>
<name>A0A166H9X7_9AGAM</name>
<keyword evidence="6 10" id="KW-0560">Oxidoreductase</keyword>
<comment type="similarity">
    <text evidence="3 10">Belongs to the cytochrome P450 family.</text>
</comment>
<keyword evidence="4 9" id="KW-0349">Heme</keyword>
<dbReference type="OrthoDB" id="2789670at2759"/>
<organism evidence="11">
    <name type="scientific">Athelia psychrophila</name>
    <dbReference type="NCBI Taxonomy" id="1759441"/>
    <lineage>
        <taxon>Eukaryota</taxon>
        <taxon>Fungi</taxon>
        <taxon>Dikarya</taxon>
        <taxon>Basidiomycota</taxon>
        <taxon>Agaricomycotina</taxon>
        <taxon>Agaricomycetes</taxon>
        <taxon>Agaricomycetidae</taxon>
        <taxon>Atheliales</taxon>
        <taxon>Atheliaceae</taxon>
        <taxon>Athelia</taxon>
    </lineage>
</organism>
<evidence type="ECO:0000256" key="9">
    <source>
        <dbReference type="PIRSR" id="PIRSR602401-1"/>
    </source>
</evidence>
<evidence type="ECO:0000256" key="5">
    <source>
        <dbReference type="ARBA" id="ARBA00022723"/>
    </source>
</evidence>
<keyword evidence="5 9" id="KW-0479">Metal-binding</keyword>
<dbReference type="GO" id="GO:0016705">
    <property type="term" value="F:oxidoreductase activity, acting on paired donors, with incorporation or reduction of molecular oxygen"/>
    <property type="evidence" value="ECO:0007669"/>
    <property type="project" value="InterPro"/>
</dbReference>
<dbReference type="InterPro" id="IPR017972">
    <property type="entry name" value="Cyt_P450_CS"/>
</dbReference>
<keyword evidence="7 9" id="KW-0408">Iron</keyword>
<sequence length="515" mass="57794">MSLSALIPLLIAIYAAYTLVSGKLRRSRLPPGPCGWPLIGNWFDVPRGPTSWIEYREMGKKYKSDILYLNILGKPTIILNNLDDITELLEKRSAIYSNRPRFVMFRELIGADSFTTQPYGSYWRSHRRLFHTEFEASGKGTIWHHPYQIRSVHETLARLLKNPDRWHTHLRQQAGAMVLEVAYGFRALPDNDPYISTAERSMAYGLNAATGKFWVETLPWLKYVPAWVPGASFQTFAQAGRKVSALAIDVPFEDTKKAMANGTAKPSFTSRCLENIDPNKDVAYQHLVIKNTAGTMLGAGQETTTALLTTLILAMVKYPEVQAKAQRELDSVLGPNQLPSFADQDSLPYLTAIVKECLRWEPLLPFSVPHRATADDTYNGYFIPAGTIVIPNTWAVLNDAGAYPDPETFNPDRYLTEDGKHNPSARDSDVAFGYGRRICPGRFMVRESVWLTAASILACFKIEKPVDVHGNVVEPAREYLTHIVRQPVPASFSCNITPRSKEITKIIGDLFISPE</sequence>
<evidence type="ECO:0000256" key="7">
    <source>
        <dbReference type="ARBA" id="ARBA00023004"/>
    </source>
</evidence>
<comment type="cofactor">
    <cofactor evidence="1 9">
        <name>heme</name>
        <dbReference type="ChEBI" id="CHEBI:30413"/>
    </cofactor>
</comment>
<evidence type="ECO:0000256" key="2">
    <source>
        <dbReference type="ARBA" id="ARBA00005179"/>
    </source>
</evidence>
<evidence type="ECO:0000256" key="6">
    <source>
        <dbReference type="ARBA" id="ARBA00023002"/>
    </source>
</evidence>
<keyword evidence="8 10" id="KW-0503">Monooxygenase</keyword>
<evidence type="ECO:0000313" key="11">
    <source>
        <dbReference type="EMBL" id="KZP18630.1"/>
    </source>
</evidence>
<evidence type="ECO:0000256" key="8">
    <source>
        <dbReference type="ARBA" id="ARBA00023033"/>
    </source>
</evidence>
<accession>A0A166H9X7</accession>
<dbReference type="PANTHER" id="PTHR46300:SF7">
    <property type="entry name" value="P450, PUTATIVE (EUROFUNG)-RELATED"/>
    <property type="match status" value="1"/>
</dbReference>
<dbReference type="PANTHER" id="PTHR46300">
    <property type="entry name" value="P450, PUTATIVE (EUROFUNG)-RELATED-RELATED"/>
    <property type="match status" value="1"/>
</dbReference>
<proteinExistence type="inferred from homology"/>
<dbReference type="PRINTS" id="PR00385">
    <property type="entry name" value="P450"/>
</dbReference>
<reference evidence="11" key="1">
    <citation type="journal article" date="2016" name="Mol. Biol. Evol.">
        <title>Comparative Genomics of Early-Diverging Mushroom-Forming Fungi Provides Insights into the Origins of Lignocellulose Decay Capabilities.</title>
        <authorList>
            <person name="Nagy L.G."/>
            <person name="Riley R."/>
            <person name="Tritt A."/>
            <person name="Adam C."/>
            <person name="Daum C."/>
            <person name="Floudas D."/>
            <person name="Sun H."/>
            <person name="Yadav J.S."/>
            <person name="Pangilinan J."/>
            <person name="Larsson K.H."/>
            <person name="Matsuura K."/>
            <person name="Barry K."/>
            <person name="Labutti K."/>
            <person name="Kuo R."/>
            <person name="Ohm R.A."/>
            <person name="Bhattacharya S.S."/>
            <person name="Shirouzu T."/>
            <person name="Yoshinaga Y."/>
            <person name="Martin F.M."/>
            <person name="Grigoriev I.V."/>
            <person name="Hibbett D.S."/>
        </authorList>
    </citation>
    <scope>NUCLEOTIDE SEQUENCE [LARGE SCALE GENOMIC DNA]</scope>
    <source>
        <strain evidence="11">CBS 109695</strain>
    </source>
</reference>
<dbReference type="EMBL" id="KV417571">
    <property type="protein sequence ID" value="KZP18630.1"/>
    <property type="molecule type" value="Genomic_DNA"/>
</dbReference>
<dbReference type="CDD" id="cd11065">
    <property type="entry name" value="CYP64-like"/>
    <property type="match status" value="1"/>
</dbReference>
<dbReference type="InterPro" id="IPR036396">
    <property type="entry name" value="Cyt_P450_sf"/>
</dbReference>
<dbReference type="InterPro" id="IPR050364">
    <property type="entry name" value="Cytochrome_P450_fung"/>
</dbReference>
<dbReference type="InterPro" id="IPR001128">
    <property type="entry name" value="Cyt_P450"/>
</dbReference>
<protein>
    <submittedName>
        <fullName evidence="11">Cytochrome P450</fullName>
    </submittedName>
</protein>